<reference evidence="2 3" key="1">
    <citation type="submission" date="2022-03" db="EMBL/GenBank/DDBJ databases">
        <authorList>
            <person name="Nunn A."/>
            <person name="Chopra R."/>
            <person name="Nunn A."/>
            <person name="Contreras Garrido A."/>
        </authorList>
    </citation>
    <scope>NUCLEOTIDE SEQUENCE [LARGE SCALE GENOMIC DNA]</scope>
</reference>
<dbReference type="AlphaFoldDB" id="A0AAU9SRE0"/>
<dbReference type="GO" id="GO:0005737">
    <property type="term" value="C:cytoplasm"/>
    <property type="evidence" value="ECO:0007669"/>
    <property type="project" value="TreeGrafter"/>
</dbReference>
<evidence type="ECO:0000313" key="2">
    <source>
        <dbReference type="EMBL" id="CAH2071304.1"/>
    </source>
</evidence>
<accession>A0AAU9SRE0</accession>
<proteinExistence type="predicted"/>
<dbReference type="GO" id="GO:0006508">
    <property type="term" value="P:proteolysis"/>
    <property type="evidence" value="ECO:0007669"/>
    <property type="project" value="InterPro"/>
</dbReference>
<evidence type="ECO:0000313" key="3">
    <source>
        <dbReference type="Proteomes" id="UP000836841"/>
    </source>
</evidence>
<sequence length="435" mass="49625">MICSALTSSVWNAASWGLEHPGSRQIWESVLSPLSEKQNVSTRVLCKSFCNSTLKEYYKSPLPKCHFYKFSRQVLSLLFMSKETETSQPVETVMSVLRTVACEIKVEPGANWLEFLDLVSYCVHESLLAGDVWCAGVSKQLSEIASNYYNYKAIPQANLILRLYSAGLPVHVFDVKLRKIVRKKLRLEALLGDDEIWNSSVSLWGLIQHYHKDAVEYTPPYLDALKFLCQPLASLINSEKKKMVPGRVLTCYTAHLSVIQDIFLQFCHGLREFQRWTHHKECSGTDFNKTLLNVAMAASFISMRTQYRVEITGRLVEDVIASPWISPPDLKYLLASFHDIGVAFYSMKNLGKASLAFKICIRTVWTCVRLLCQIHQHGAPEINKLLVFILENWSAAEALIKNLPDPTPIAKQYVKTQRRDHEIQKEEKDLKQTGF</sequence>
<keyword evidence="3" id="KW-1185">Reference proteome</keyword>
<feature type="domain" description="Separase-like second TPR repeats region" evidence="1">
    <location>
        <begin position="87"/>
        <end position="216"/>
    </location>
</feature>
<dbReference type="GO" id="GO:0072686">
    <property type="term" value="C:mitotic spindle"/>
    <property type="evidence" value="ECO:0007669"/>
    <property type="project" value="TreeGrafter"/>
</dbReference>
<evidence type="ECO:0000259" key="1">
    <source>
        <dbReference type="Pfam" id="PF25113"/>
    </source>
</evidence>
<dbReference type="EMBL" id="OU466862">
    <property type="protein sequence ID" value="CAH2071304.1"/>
    <property type="molecule type" value="Genomic_DNA"/>
</dbReference>
<dbReference type="Proteomes" id="UP000836841">
    <property type="component" value="Chromosome 6"/>
</dbReference>
<dbReference type="InterPro" id="IPR005314">
    <property type="entry name" value="Peptidase_C50"/>
</dbReference>
<organism evidence="2 3">
    <name type="scientific">Thlaspi arvense</name>
    <name type="common">Field penny-cress</name>
    <dbReference type="NCBI Taxonomy" id="13288"/>
    <lineage>
        <taxon>Eukaryota</taxon>
        <taxon>Viridiplantae</taxon>
        <taxon>Streptophyta</taxon>
        <taxon>Embryophyta</taxon>
        <taxon>Tracheophyta</taxon>
        <taxon>Spermatophyta</taxon>
        <taxon>Magnoliopsida</taxon>
        <taxon>eudicotyledons</taxon>
        <taxon>Gunneridae</taxon>
        <taxon>Pentapetalae</taxon>
        <taxon>rosids</taxon>
        <taxon>malvids</taxon>
        <taxon>Brassicales</taxon>
        <taxon>Brassicaceae</taxon>
        <taxon>Thlaspideae</taxon>
        <taxon>Thlaspi</taxon>
    </lineage>
</organism>
<gene>
    <name evidence="2" type="ORF">TAV2_LOCUS21573</name>
</gene>
<dbReference type="Pfam" id="PF25113">
    <property type="entry name" value="TPR_ESP1_2nd"/>
    <property type="match status" value="1"/>
</dbReference>
<dbReference type="GO" id="GO:0005634">
    <property type="term" value="C:nucleus"/>
    <property type="evidence" value="ECO:0007669"/>
    <property type="project" value="InterPro"/>
</dbReference>
<dbReference type="PANTHER" id="PTHR12792">
    <property type="entry name" value="EXTRA SPINDLE POLES 1-RELATED"/>
    <property type="match status" value="1"/>
</dbReference>
<dbReference type="GO" id="GO:0004197">
    <property type="term" value="F:cysteine-type endopeptidase activity"/>
    <property type="evidence" value="ECO:0007669"/>
    <property type="project" value="InterPro"/>
</dbReference>
<dbReference type="PANTHER" id="PTHR12792:SF0">
    <property type="entry name" value="SEPARIN"/>
    <property type="match status" value="1"/>
</dbReference>
<dbReference type="InterPro" id="IPR056932">
    <property type="entry name" value="TPR_ESP1_2nd"/>
</dbReference>
<protein>
    <recommendedName>
        <fullName evidence="1">Separase-like second TPR repeats region domain-containing protein</fullName>
    </recommendedName>
</protein>
<dbReference type="GO" id="GO:0051307">
    <property type="term" value="P:meiotic chromosome separation"/>
    <property type="evidence" value="ECO:0007669"/>
    <property type="project" value="TreeGrafter"/>
</dbReference>
<name>A0AAU9SRE0_THLAR</name>